<gene>
    <name evidence="1" type="ORF">C1752_10380</name>
</gene>
<dbReference type="AlphaFoldDB" id="A0A2W1J8C6"/>
<sequence length="212" mass="23815">MLQLELDLQLQIETAEQDPEESSVSALLPSLDLIWELDELPPAQQLAIAGDVFLQISEYYGLRADVLLEGWHDSHSLEGPIYDIDDGLVRRYMDCDDGLVAEREPTTRRTFPKAEEFFAEVDDQEALLQELGVGDPLPEPEPEEVFAVIEEEDVGAWVDAIAKVLQAKDGLVLVQLKEKLELSIGRLWLGLLLGGFDLQQVGEFYSFDIMVK</sequence>
<evidence type="ECO:0000313" key="2">
    <source>
        <dbReference type="Proteomes" id="UP000248857"/>
    </source>
</evidence>
<name>A0A2W1J8C6_9CYAN</name>
<accession>A0A2W1J8C6</accession>
<protein>
    <submittedName>
        <fullName evidence="1">Uncharacterized protein</fullName>
    </submittedName>
</protein>
<dbReference type="EMBL" id="PQWO01000031">
    <property type="protein sequence ID" value="PZD70659.1"/>
    <property type="molecule type" value="Genomic_DNA"/>
</dbReference>
<dbReference type="RefSeq" id="WP_110988809.1">
    <property type="nucleotide sequence ID" value="NZ_CAWNWM010000031.1"/>
</dbReference>
<dbReference type="Proteomes" id="UP000248857">
    <property type="component" value="Unassembled WGS sequence"/>
</dbReference>
<organism evidence="1 2">
    <name type="scientific">Acaryochloris thomasi RCC1774</name>
    <dbReference type="NCBI Taxonomy" id="1764569"/>
    <lineage>
        <taxon>Bacteria</taxon>
        <taxon>Bacillati</taxon>
        <taxon>Cyanobacteriota</taxon>
        <taxon>Cyanophyceae</taxon>
        <taxon>Acaryochloridales</taxon>
        <taxon>Acaryochloridaceae</taxon>
        <taxon>Acaryochloris</taxon>
        <taxon>Acaryochloris thomasi</taxon>
    </lineage>
</organism>
<reference evidence="1 2" key="1">
    <citation type="journal article" date="2018" name="Sci. Rep.">
        <title>A novel species of the marine cyanobacterium Acaryochloris with a unique pigment content and lifestyle.</title>
        <authorList>
            <person name="Partensky F."/>
            <person name="Six C."/>
            <person name="Ratin M."/>
            <person name="Garczarek L."/>
            <person name="Vaulot D."/>
            <person name="Probert I."/>
            <person name="Calteau A."/>
            <person name="Gourvil P."/>
            <person name="Marie D."/>
            <person name="Grebert T."/>
            <person name="Bouchier C."/>
            <person name="Le Panse S."/>
            <person name="Gachenot M."/>
            <person name="Rodriguez F."/>
            <person name="Garrido J.L."/>
        </authorList>
    </citation>
    <scope>NUCLEOTIDE SEQUENCE [LARGE SCALE GENOMIC DNA]</scope>
    <source>
        <strain evidence="1 2">RCC1774</strain>
    </source>
</reference>
<keyword evidence="2" id="KW-1185">Reference proteome</keyword>
<proteinExistence type="predicted"/>
<comment type="caution">
    <text evidence="1">The sequence shown here is derived from an EMBL/GenBank/DDBJ whole genome shotgun (WGS) entry which is preliminary data.</text>
</comment>
<evidence type="ECO:0000313" key="1">
    <source>
        <dbReference type="EMBL" id="PZD70659.1"/>
    </source>
</evidence>